<evidence type="ECO:0000256" key="1">
    <source>
        <dbReference type="ARBA" id="ARBA00022574"/>
    </source>
</evidence>
<evidence type="ECO:0000313" key="5">
    <source>
        <dbReference type="EnsemblPlants" id="AUR62006062-RA:cds"/>
    </source>
</evidence>
<evidence type="ECO:0000256" key="4">
    <source>
        <dbReference type="SAM" id="MobiDB-lite"/>
    </source>
</evidence>
<dbReference type="RefSeq" id="XP_021763695.1">
    <property type="nucleotide sequence ID" value="XM_021908003.1"/>
</dbReference>
<dbReference type="AlphaFoldDB" id="A0A803L2H3"/>
<dbReference type="SUPFAM" id="SSF50978">
    <property type="entry name" value="WD40 repeat-like"/>
    <property type="match status" value="1"/>
</dbReference>
<dbReference type="Gene3D" id="2.130.10.10">
    <property type="entry name" value="YVTN repeat-like/Quinoprotein amine dehydrogenase"/>
    <property type="match status" value="1"/>
</dbReference>
<keyword evidence="6" id="KW-1185">Reference proteome</keyword>
<dbReference type="PROSITE" id="PS50294">
    <property type="entry name" value="WD_REPEATS_REGION"/>
    <property type="match status" value="3"/>
</dbReference>
<dbReference type="PANTHER" id="PTHR14221">
    <property type="entry name" value="WD REPEAT DOMAIN 44"/>
    <property type="match status" value="1"/>
</dbReference>
<dbReference type="InterPro" id="IPR015943">
    <property type="entry name" value="WD40/YVTN_repeat-like_dom_sf"/>
</dbReference>
<feature type="repeat" description="WD" evidence="3">
    <location>
        <begin position="356"/>
        <end position="396"/>
    </location>
</feature>
<feature type="compositionally biased region" description="Low complexity" evidence="4">
    <location>
        <begin position="168"/>
        <end position="182"/>
    </location>
</feature>
<keyword evidence="2" id="KW-0677">Repeat</keyword>
<dbReference type="InterPro" id="IPR040324">
    <property type="entry name" value="WDR44/Dgr2"/>
</dbReference>
<keyword evidence="1 3" id="KW-0853">WD repeat</keyword>
<dbReference type="SMART" id="SM00320">
    <property type="entry name" value="WD40"/>
    <property type="match status" value="6"/>
</dbReference>
<feature type="repeat" description="WD" evidence="3">
    <location>
        <begin position="255"/>
        <end position="296"/>
    </location>
</feature>
<reference evidence="5" key="1">
    <citation type="journal article" date="2017" name="Nature">
        <title>The genome of Chenopodium quinoa.</title>
        <authorList>
            <person name="Jarvis D.E."/>
            <person name="Ho Y.S."/>
            <person name="Lightfoot D.J."/>
            <person name="Schmoeckel S.M."/>
            <person name="Li B."/>
            <person name="Borm T.J.A."/>
            <person name="Ohyanagi H."/>
            <person name="Mineta K."/>
            <person name="Michell C.T."/>
            <person name="Saber N."/>
            <person name="Kharbatia N.M."/>
            <person name="Rupper R.R."/>
            <person name="Sharp A.R."/>
            <person name="Dally N."/>
            <person name="Boughton B.A."/>
            <person name="Woo Y.H."/>
            <person name="Gao G."/>
            <person name="Schijlen E.G.W.M."/>
            <person name="Guo X."/>
            <person name="Momin A.A."/>
            <person name="Negrao S."/>
            <person name="Al-Babili S."/>
            <person name="Gehring C."/>
            <person name="Roessner U."/>
            <person name="Jung C."/>
            <person name="Murphy K."/>
            <person name="Arold S.T."/>
            <person name="Gojobori T."/>
            <person name="van der Linden C.G."/>
            <person name="van Loo E.N."/>
            <person name="Jellen E.N."/>
            <person name="Maughan P.J."/>
            <person name="Tester M."/>
        </authorList>
    </citation>
    <scope>NUCLEOTIDE SEQUENCE [LARGE SCALE GENOMIC DNA]</scope>
    <source>
        <strain evidence="5">cv. PI 614886</strain>
    </source>
</reference>
<dbReference type="OMA" id="FEVPHED"/>
<dbReference type="Pfam" id="PF00400">
    <property type="entry name" value="WD40"/>
    <property type="match status" value="4"/>
</dbReference>
<gene>
    <name evidence="5" type="primary">LOC110728352</name>
</gene>
<dbReference type="Proteomes" id="UP000596660">
    <property type="component" value="Unplaced"/>
</dbReference>
<organism evidence="5 6">
    <name type="scientific">Chenopodium quinoa</name>
    <name type="common">Quinoa</name>
    <dbReference type="NCBI Taxonomy" id="63459"/>
    <lineage>
        <taxon>Eukaryota</taxon>
        <taxon>Viridiplantae</taxon>
        <taxon>Streptophyta</taxon>
        <taxon>Embryophyta</taxon>
        <taxon>Tracheophyta</taxon>
        <taxon>Spermatophyta</taxon>
        <taxon>Magnoliopsida</taxon>
        <taxon>eudicotyledons</taxon>
        <taxon>Gunneridae</taxon>
        <taxon>Pentapetalae</taxon>
        <taxon>Caryophyllales</taxon>
        <taxon>Chenopodiaceae</taxon>
        <taxon>Chenopodioideae</taxon>
        <taxon>Atripliceae</taxon>
        <taxon>Chenopodium</taxon>
    </lineage>
</organism>
<dbReference type="InterPro" id="IPR036322">
    <property type="entry name" value="WD40_repeat_dom_sf"/>
</dbReference>
<dbReference type="InterPro" id="IPR020472">
    <property type="entry name" value="WD40_PAC1"/>
</dbReference>
<evidence type="ECO:0000313" key="6">
    <source>
        <dbReference type="Proteomes" id="UP000596660"/>
    </source>
</evidence>
<name>A0A803L2H3_CHEQI</name>
<sequence length="709" mass="79568">MLKQTMDTCSDPGENQFFDALEELIDSGSDCDFRLSSSREACCSVSSSAQFDVWIQNPESVESRRSKFFNWLGFDVNNKFSGDCSEESCDSEIEVDRITNVNGDELRNRRFECQLSSSRRPVSFCSFDDTELSGNLTHKENVGEGLKGNVVDENHESRSDDTVRAQQSEGSLSSSSSSEGFSPVENTEMSSSVGPTKKVKKWWLNRLRSFNCVMEGEPESCNCDSSARGGIQRVKVHQTKKQSKELSALYYGQNIQAHKGAILTMKFSPDGQFLASAGEDRIVRVWQVVEDDRSNEIDIPEMDPSCVYFTMNHHSELKPLSHDKEKNGKLKKTSDSACVVLPPKVFRISEKPLHAFQGHRSEVLDLSWSKNDCLLSASVDKTVRLWRVGTDHCLRVFPHNNYVTCVQFNPVDDNCFISGSIDGKVRVWEISDCKVVNWTETKDIVTAVCYRPDGQGGIIGSIAGSCRFYSISDNQLELDAQIFLHNKKKSSGKRITGFQFFPQDPNKVMISCADSQVRILQGVNVIGKYKGLRKTGAHCTAFFTADGKHIVAASEDSNVYIWKCNDQDYADSSQTKKIKSSERFLSNASVALPWPGLQNDVNRTQWRDGAFNGLPHGSCPYFSPPHFSCRQDFFLELYHPKGSALWPEEKLVSPSRSPSLTSSMHKSEYRFLKTCQSRSDSNAWGMVIVTAGWDGRIRSFHNYGLPVPH</sequence>
<dbReference type="OrthoDB" id="408728at2759"/>
<feature type="region of interest" description="Disordered" evidence="4">
    <location>
        <begin position="136"/>
        <end position="192"/>
    </location>
</feature>
<evidence type="ECO:0000256" key="2">
    <source>
        <dbReference type="ARBA" id="ARBA00022737"/>
    </source>
</evidence>
<dbReference type="EnsemblPlants" id="AUR62006062-RA">
    <property type="protein sequence ID" value="AUR62006062-RA:cds"/>
    <property type="gene ID" value="AUR62006062"/>
</dbReference>
<accession>A0A803L2H3</accession>
<dbReference type="InterPro" id="IPR001680">
    <property type="entry name" value="WD40_rpt"/>
</dbReference>
<feature type="repeat" description="WD" evidence="3">
    <location>
        <begin position="396"/>
        <end position="431"/>
    </location>
</feature>
<dbReference type="PRINTS" id="PR00320">
    <property type="entry name" value="GPROTEINBRPT"/>
</dbReference>
<dbReference type="PANTHER" id="PTHR14221:SF57">
    <property type="entry name" value="TRANSDUCIN_WD40 REPEAT-LIKE SUPERFAMILY PROTEIN"/>
    <property type="match status" value="1"/>
</dbReference>
<dbReference type="SMR" id="A0A803L2H3"/>
<dbReference type="PROSITE" id="PS50082">
    <property type="entry name" value="WD_REPEATS_2"/>
    <property type="match status" value="3"/>
</dbReference>
<feature type="compositionally biased region" description="Basic and acidic residues" evidence="4">
    <location>
        <begin position="150"/>
        <end position="163"/>
    </location>
</feature>
<protein>
    <submittedName>
        <fullName evidence="5">Uncharacterized protein</fullName>
    </submittedName>
</protein>
<reference evidence="5" key="2">
    <citation type="submission" date="2021-03" db="UniProtKB">
        <authorList>
            <consortium name="EnsemblPlants"/>
        </authorList>
    </citation>
    <scope>IDENTIFICATION</scope>
</reference>
<dbReference type="Gramene" id="AUR62006062-RA">
    <property type="protein sequence ID" value="AUR62006062-RA:cds"/>
    <property type="gene ID" value="AUR62006062"/>
</dbReference>
<evidence type="ECO:0000256" key="3">
    <source>
        <dbReference type="PROSITE-ProRule" id="PRU00221"/>
    </source>
</evidence>
<proteinExistence type="predicted"/>
<dbReference type="GeneID" id="110728352"/>
<dbReference type="KEGG" id="cqi:110728352"/>